<gene>
    <name evidence="4" type="primary">LOC114490008</name>
</gene>
<organism evidence="3 4">
    <name type="scientific">Phyllostomus discolor</name>
    <name type="common">pale spear-nosed bat</name>
    <dbReference type="NCBI Taxonomy" id="89673"/>
    <lineage>
        <taxon>Eukaryota</taxon>
        <taxon>Metazoa</taxon>
        <taxon>Chordata</taxon>
        <taxon>Craniata</taxon>
        <taxon>Vertebrata</taxon>
        <taxon>Euteleostomi</taxon>
        <taxon>Mammalia</taxon>
        <taxon>Eutheria</taxon>
        <taxon>Laurasiatheria</taxon>
        <taxon>Chiroptera</taxon>
        <taxon>Yangochiroptera</taxon>
        <taxon>Phyllostomidae</taxon>
        <taxon>Phyllostominae</taxon>
        <taxon>Phyllostomus</taxon>
    </lineage>
</organism>
<comment type="similarity">
    <text evidence="2">Belongs to the PMG family.</text>
</comment>
<evidence type="ECO:0000313" key="3">
    <source>
        <dbReference type="Proteomes" id="UP000504628"/>
    </source>
</evidence>
<dbReference type="FunCoup" id="A0A6J2KWV9">
    <property type="interactions" value="35"/>
</dbReference>
<dbReference type="Proteomes" id="UP000504628">
    <property type="component" value="Chromosome 2"/>
</dbReference>
<keyword evidence="3" id="KW-1185">Reference proteome</keyword>
<keyword evidence="1 2" id="KW-0416">Keratin</keyword>
<name>A0A6J2KWV9_9CHIR</name>
<dbReference type="GO" id="GO:0005829">
    <property type="term" value="C:cytosol"/>
    <property type="evidence" value="ECO:0007669"/>
    <property type="project" value="UniProtKB-ARBA"/>
</dbReference>
<reference evidence="4" key="1">
    <citation type="submission" date="2025-08" db="UniProtKB">
        <authorList>
            <consortium name="RefSeq"/>
        </authorList>
    </citation>
    <scope>IDENTIFICATION</scope>
    <source>
        <tissue evidence="4">Muscle</tissue>
    </source>
</reference>
<comment type="function">
    <text evidence="2">In the hair cortex, hair keratin intermediate filaments are embedded in an interfilamentous matrix, consisting of hair keratin-associated proteins (KRTAP), which are essential for the formation of a rigid and resistant hair shaft through their extensive disulfide bond cross-linking with abundant cysteine residues of hair keratins. The matrix proteins include the high-sulfur and high-glycine-tyrosine keratins.</text>
</comment>
<accession>A0A6J2KWV9</accession>
<protein>
    <recommendedName>
        <fullName evidence="2">Keratin-associated protein</fullName>
    </recommendedName>
</protein>
<dbReference type="InParanoid" id="A0A6J2KWV9"/>
<comment type="subunit">
    <text evidence="2">Interacts with hair keratins.</text>
</comment>
<sequence length="162" mass="16921">MSCSLSSGSRSTRSYRRALRCPGSACEPVFQGHAVYSPGTCQPGTYQSGTYQPGTCQPGTCQPGPSLYGGCQDTYCAPTSCQTSCFRPRTSAFCSPCPSSYSGSSGCGPTGLRPFGYGSPHVQSLGCGPSFYRSSPTCFSSRSCQSACVQPAFSSRCFGPTY</sequence>
<proteinExistence type="inferred from homology"/>
<dbReference type="AlphaFoldDB" id="A0A6J2KWV9"/>
<evidence type="ECO:0000313" key="4">
    <source>
        <dbReference type="RefSeq" id="XP_028359696.1"/>
    </source>
</evidence>
<evidence type="ECO:0000256" key="1">
    <source>
        <dbReference type="ARBA" id="ARBA00022744"/>
    </source>
</evidence>
<dbReference type="GO" id="GO:0045095">
    <property type="term" value="C:keratin filament"/>
    <property type="evidence" value="ECO:0007669"/>
    <property type="project" value="UniProtKB-UniRule"/>
</dbReference>
<dbReference type="RefSeq" id="XP_028359696.1">
    <property type="nucleotide sequence ID" value="XM_028503895.2"/>
</dbReference>
<evidence type="ECO:0000256" key="2">
    <source>
        <dbReference type="RuleBase" id="RU369044"/>
    </source>
</evidence>
<dbReference type="Pfam" id="PF05287">
    <property type="entry name" value="PMG"/>
    <property type="match status" value="1"/>
</dbReference>
<dbReference type="GeneID" id="114490008"/>
<dbReference type="InterPro" id="IPR007951">
    <property type="entry name" value="KRTAP_PMG"/>
</dbReference>
<dbReference type="KEGG" id="pdic:114490008"/>
<dbReference type="OrthoDB" id="9834780at2759"/>